<keyword evidence="8 23" id="KW-0812">Transmembrane</keyword>
<keyword evidence="19 23" id="KW-0472">Membrane</keyword>
<feature type="transmembrane region" description="Helical" evidence="23">
    <location>
        <begin position="182"/>
        <end position="201"/>
    </location>
</feature>
<keyword evidence="11 23" id="KW-0547">Nucleotide-binding</keyword>
<dbReference type="InterPro" id="IPR023214">
    <property type="entry name" value="HAD_sf"/>
</dbReference>
<dbReference type="InterPro" id="IPR027256">
    <property type="entry name" value="P-typ_ATPase_IB"/>
</dbReference>
<dbReference type="InterPro" id="IPR018303">
    <property type="entry name" value="ATPase_P-typ_P_site"/>
</dbReference>
<evidence type="ECO:0000256" key="5">
    <source>
        <dbReference type="ARBA" id="ARBA00022448"/>
    </source>
</evidence>
<name>A0A1T0B188_9PAST</name>
<evidence type="ECO:0000256" key="21">
    <source>
        <dbReference type="ARBA" id="ARBA00033239"/>
    </source>
</evidence>
<dbReference type="NCBIfam" id="TIGR01494">
    <property type="entry name" value="ATPase_P-type"/>
    <property type="match status" value="1"/>
</dbReference>
<evidence type="ECO:0000256" key="11">
    <source>
        <dbReference type="ARBA" id="ARBA00022741"/>
    </source>
</evidence>
<dbReference type="PROSITE" id="PS50846">
    <property type="entry name" value="HMA_2"/>
    <property type="match status" value="1"/>
</dbReference>
<evidence type="ECO:0000256" key="7">
    <source>
        <dbReference type="ARBA" id="ARBA00022553"/>
    </source>
</evidence>
<evidence type="ECO:0000256" key="2">
    <source>
        <dbReference type="ARBA" id="ARBA00006024"/>
    </source>
</evidence>
<dbReference type="SUPFAM" id="SSF81653">
    <property type="entry name" value="Calcium ATPase, transduction domain A"/>
    <property type="match status" value="1"/>
</dbReference>
<dbReference type="PROSITE" id="PS00154">
    <property type="entry name" value="ATPASE_E1_E2"/>
    <property type="match status" value="1"/>
</dbReference>
<reference evidence="25 26" key="1">
    <citation type="submission" date="2017-02" db="EMBL/GenBank/DDBJ databases">
        <title>Draft genome sequence of Haemophilus felis CCUG 31170 type strain.</title>
        <authorList>
            <person name="Engstrom-Jakobsson H."/>
            <person name="Salva-Serra F."/>
            <person name="Thorell K."/>
            <person name="Gonzales-Siles L."/>
            <person name="Karlsson R."/>
            <person name="Boulund F."/>
            <person name="Engstrand L."/>
            <person name="Kristiansson E."/>
            <person name="Moore E."/>
        </authorList>
    </citation>
    <scope>NUCLEOTIDE SEQUENCE [LARGE SCALE GENOMIC DNA]</scope>
    <source>
        <strain evidence="25 26">CCUG 31170</strain>
    </source>
</reference>
<feature type="domain" description="HMA" evidence="24">
    <location>
        <begin position="3"/>
        <end position="66"/>
    </location>
</feature>
<dbReference type="AlphaFoldDB" id="A0A1T0B188"/>
<keyword evidence="17" id="KW-0186">Copper</keyword>
<dbReference type="GO" id="GO:0016887">
    <property type="term" value="F:ATP hydrolysis activity"/>
    <property type="evidence" value="ECO:0007669"/>
    <property type="project" value="InterPro"/>
</dbReference>
<evidence type="ECO:0000256" key="22">
    <source>
        <dbReference type="ARBA" id="ARBA00049289"/>
    </source>
</evidence>
<comment type="similarity">
    <text evidence="2 23">Belongs to the cation transport ATPase (P-type) (TC 3.A.3) family. Type IB subfamily.</text>
</comment>
<evidence type="ECO:0000256" key="17">
    <source>
        <dbReference type="ARBA" id="ARBA00023008"/>
    </source>
</evidence>
<keyword evidence="13 23" id="KW-0067">ATP-binding</keyword>
<dbReference type="SFLD" id="SFLDG00002">
    <property type="entry name" value="C1.7:_P-type_atpase_like"/>
    <property type="match status" value="1"/>
</dbReference>
<keyword evidence="26" id="KW-1185">Reference proteome</keyword>
<dbReference type="SUPFAM" id="SSF55008">
    <property type="entry name" value="HMA, heavy metal-associated domain"/>
    <property type="match status" value="1"/>
</dbReference>
<dbReference type="InterPro" id="IPR023298">
    <property type="entry name" value="ATPase_P-typ_TM_dom_sf"/>
</dbReference>
<keyword evidence="6 23" id="KW-1003">Cell membrane</keyword>
<evidence type="ECO:0000256" key="14">
    <source>
        <dbReference type="ARBA" id="ARBA00022842"/>
    </source>
</evidence>
<gene>
    <name evidence="25" type="ORF">B0188_06510</name>
</gene>
<evidence type="ECO:0000256" key="19">
    <source>
        <dbReference type="ARBA" id="ARBA00023136"/>
    </source>
</evidence>
<dbReference type="InterPro" id="IPR036163">
    <property type="entry name" value="HMA_dom_sf"/>
</dbReference>
<keyword evidence="5" id="KW-0813">Transport</keyword>
<protein>
    <recommendedName>
        <fullName evidence="4">Copper-exporting P-type ATPase</fullName>
        <ecNumber evidence="3">7.2.2.8</ecNumber>
    </recommendedName>
    <alternativeName>
        <fullName evidence="20">Copper-exporting P-type ATPase A</fullName>
    </alternativeName>
    <alternativeName>
        <fullName evidence="21">Cu(+)-exporting ATPase</fullName>
    </alternativeName>
</protein>
<dbReference type="Pfam" id="PF00702">
    <property type="entry name" value="Hydrolase"/>
    <property type="match status" value="1"/>
</dbReference>
<dbReference type="InterPro" id="IPR008250">
    <property type="entry name" value="ATPase_P-typ_transduc_dom_A_sf"/>
</dbReference>
<comment type="subcellular location">
    <subcellularLocation>
        <location evidence="1">Cell membrane</location>
        <topology evidence="1">Multi-pass membrane protein</topology>
    </subcellularLocation>
</comment>
<comment type="catalytic activity">
    <reaction evidence="22">
        <text>Cu(+)(in) + ATP + H2O = Cu(+)(out) + ADP + phosphate + H(+)</text>
        <dbReference type="Rhea" id="RHEA:25792"/>
        <dbReference type="ChEBI" id="CHEBI:15377"/>
        <dbReference type="ChEBI" id="CHEBI:15378"/>
        <dbReference type="ChEBI" id="CHEBI:30616"/>
        <dbReference type="ChEBI" id="CHEBI:43474"/>
        <dbReference type="ChEBI" id="CHEBI:49552"/>
        <dbReference type="ChEBI" id="CHEBI:456216"/>
        <dbReference type="EC" id="7.2.2.8"/>
    </reaction>
</comment>
<feature type="transmembrane region" description="Helical" evidence="23">
    <location>
        <begin position="89"/>
        <end position="109"/>
    </location>
</feature>
<dbReference type="SFLD" id="SFLDF00027">
    <property type="entry name" value="p-type_atpase"/>
    <property type="match status" value="1"/>
</dbReference>
<dbReference type="PANTHER" id="PTHR43520:SF6">
    <property type="entry name" value="COPPER-EXPORTING P-TYPE ATPASE"/>
    <property type="match status" value="1"/>
</dbReference>
<evidence type="ECO:0000313" key="25">
    <source>
        <dbReference type="EMBL" id="OOS03491.1"/>
    </source>
</evidence>
<dbReference type="STRING" id="123822.B0188_06510"/>
<dbReference type="GO" id="GO:0140581">
    <property type="term" value="F:P-type monovalent copper transporter activity"/>
    <property type="evidence" value="ECO:0007669"/>
    <property type="project" value="UniProtKB-EC"/>
</dbReference>
<evidence type="ECO:0000256" key="15">
    <source>
        <dbReference type="ARBA" id="ARBA00022967"/>
    </source>
</evidence>
<dbReference type="InterPro" id="IPR001757">
    <property type="entry name" value="P_typ_ATPase"/>
</dbReference>
<dbReference type="GO" id="GO:0005886">
    <property type="term" value="C:plasma membrane"/>
    <property type="evidence" value="ECO:0007669"/>
    <property type="project" value="UniProtKB-SubCell"/>
</dbReference>
<dbReference type="GO" id="GO:0055070">
    <property type="term" value="P:copper ion homeostasis"/>
    <property type="evidence" value="ECO:0007669"/>
    <property type="project" value="TreeGrafter"/>
</dbReference>
<evidence type="ECO:0000256" key="16">
    <source>
        <dbReference type="ARBA" id="ARBA00022989"/>
    </source>
</evidence>
<dbReference type="SFLD" id="SFLDS00003">
    <property type="entry name" value="Haloacid_Dehalogenase"/>
    <property type="match status" value="1"/>
</dbReference>
<dbReference type="CDD" id="cd00371">
    <property type="entry name" value="HMA"/>
    <property type="match status" value="1"/>
</dbReference>
<dbReference type="InterPro" id="IPR006121">
    <property type="entry name" value="HMA_dom"/>
</dbReference>
<evidence type="ECO:0000256" key="18">
    <source>
        <dbReference type="ARBA" id="ARBA00023065"/>
    </source>
</evidence>
<dbReference type="GO" id="GO:0005524">
    <property type="term" value="F:ATP binding"/>
    <property type="evidence" value="ECO:0007669"/>
    <property type="project" value="UniProtKB-UniRule"/>
</dbReference>
<feature type="transmembrane region" description="Helical" evidence="23">
    <location>
        <begin position="703"/>
        <end position="722"/>
    </location>
</feature>
<sequence length="739" mass="78648">MPNENEFLLSGLHCAGCVRRVEQAIAKLPEVQLVSVNLADQTAFVQGAVAPAAVVAAVQALGFGASVLESEESRRQAQQHQMLQQRRRAKWACVVALLAGAGLMLYGAWFGMALTAENQAVWWLLAALVAVVMGVSGGHFFRGAWTSLHNRTATMDTLIALSTSVAWLYSVYLLAMEDYGKPLYFEACVMIIGFVNLGKFLELRAKQRASFALEKLLNLAPQQAVILQENEAKTLPVKAIKQKMQVQARTGDRLAVDGVLLSGAIWVDESMLTGEALPVAKQLGDKVRAGTLVQEGAGVYQAEQVGEKTVLANIIRTVRLAQSSKPPIAKWVDRIAAIFVPVVVSLAVVSAGVWWALGQPWEFVLSVFTSVLIIACPCALGLAIPLSVIAGVARSAELGALVRNIDALQALSGVDTLVFDKTGTLTTGEMAVSAVQCEAGVDEMHLLRLVKTLEQQANHPIAHALQAHTVTLAAYDCQGLQVFKGLGVQGVVNGNTVRIGNAAFVGVTEQPKSTEQTGTTEQTGVTDHPANTLIWVSENGNLLGRIALQDQLRAETPALIAQWQGAGYQCLMLTGDRLASATAYGEQLGIKAVAELLPEAKAAYIAQLQREGRKVAMIGDGINDAPAMAQADVSVAMKNGSDIAIETADLSLMHKGLPPLAAMLPFAKKVRWNMQQNLLGAFIYNVISLPIAAGVLYPFTGELLNPMIAALAMTLSSLTVVLNSLRLLKKGGEAAISTS</sequence>
<evidence type="ECO:0000259" key="24">
    <source>
        <dbReference type="PROSITE" id="PS50846"/>
    </source>
</evidence>
<dbReference type="Gene3D" id="3.30.70.100">
    <property type="match status" value="1"/>
</dbReference>
<keyword evidence="16 23" id="KW-1133">Transmembrane helix</keyword>
<keyword evidence="12" id="KW-0187">Copper transport</keyword>
<evidence type="ECO:0000256" key="23">
    <source>
        <dbReference type="RuleBase" id="RU362081"/>
    </source>
</evidence>
<keyword evidence="14" id="KW-0460">Magnesium</keyword>
<evidence type="ECO:0000313" key="26">
    <source>
        <dbReference type="Proteomes" id="UP000190023"/>
    </source>
</evidence>
<dbReference type="NCBIfam" id="TIGR01511">
    <property type="entry name" value="ATPase-IB1_Cu"/>
    <property type="match status" value="1"/>
</dbReference>
<keyword evidence="10" id="KW-0677">Repeat</keyword>
<dbReference type="Gene3D" id="2.70.150.10">
    <property type="entry name" value="Calcium-transporting ATPase, cytoplasmic transduction domain A"/>
    <property type="match status" value="1"/>
</dbReference>
<keyword evidence="7" id="KW-0597">Phosphoprotein</keyword>
<dbReference type="Pfam" id="PF00403">
    <property type="entry name" value="HMA"/>
    <property type="match status" value="1"/>
</dbReference>
<dbReference type="SUPFAM" id="SSF81665">
    <property type="entry name" value="Calcium ATPase, transmembrane domain M"/>
    <property type="match status" value="1"/>
</dbReference>
<dbReference type="PANTHER" id="PTHR43520">
    <property type="entry name" value="ATP7, ISOFORM B"/>
    <property type="match status" value="1"/>
</dbReference>
<comment type="caution">
    <text evidence="25">The sequence shown here is derived from an EMBL/GenBank/DDBJ whole genome shotgun (WGS) entry which is preliminary data.</text>
</comment>
<dbReference type="PROSITE" id="PS01229">
    <property type="entry name" value="COF_2"/>
    <property type="match status" value="1"/>
</dbReference>
<dbReference type="PRINTS" id="PR00119">
    <property type="entry name" value="CATATPASE"/>
</dbReference>
<evidence type="ECO:0000256" key="12">
    <source>
        <dbReference type="ARBA" id="ARBA00022796"/>
    </source>
</evidence>
<dbReference type="SUPFAM" id="SSF56784">
    <property type="entry name" value="HAD-like"/>
    <property type="match status" value="1"/>
</dbReference>
<keyword evidence="15" id="KW-1278">Translocase</keyword>
<dbReference type="PROSITE" id="PS01047">
    <property type="entry name" value="HMA_1"/>
    <property type="match status" value="1"/>
</dbReference>
<evidence type="ECO:0000256" key="1">
    <source>
        <dbReference type="ARBA" id="ARBA00004651"/>
    </source>
</evidence>
<dbReference type="FunFam" id="2.70.150.10:FF:000020">
    <property type="entry name" value="Copper-exporting P-type ATPase A"/>
    <property type="match status" value="1"/>
</dbReference>
<evidence type="ECO:0000256" key="20">
    <source>
        <dbReference type="ARBA" id="ARBA00029719"/>
    </source>
</evidence>
<feature type="transmembrane region" description="Helical" evidence="23">
    <location>
        <begin position="678"/>
        <end position="697"/>
    </location>
</feature>
<dbReference type="GO" id="GO:0043682">
    <property type="term" value="F:P-type divalent copper transporter activity"/>
    <property type="evidence" value="ECO:0007669"/>
    <property type="project" value="TreeGrafter"/>
</dbReference>
<organism evidence="25 26">
    <name type="scientific">[Haemophilus] felis</name>
    <dbReference type="NCBI Taxonomy" id="123822"/>
    <lineage>
        <taxon>Bacteria</taxon>
        <taxon>Pseudomonadati</taxon>
        <taxon>Pseudomonadota</taxon>
        <taxon>Gammaproteobacteria</taxon>
        <taxon>Pasteurellales</taxon>
        <taxon>Pasteurellaceae</taxon>
    </lineage>
</organism>
<accession>A0A1T0B188</accession>
<evidence type="ECO:0000256" key="9">
    <source>
        <dbReference type="ARBA" id="ARBA00022723"/>
    </source>
</evidence>
<evidence type="ECO:0000256" key="13">
    <source>
        <dbReference type="ARBA" id="ARBA00022840"/>
    </source>
</evidence>
<dbReference type="PRINTS" id="PR00943">
    <property type="entry name" value="CUATPASE"/>
</dbReference>
<feature type="transmembrane region" description="Helical" evidence="23">
    <location>
        <begin position="335"/>
        <end position="357"/>
    </location>
</feature>
<evidence type="ECO:0000256" key="6">
    <source>
        <dbReference type="ARBA" id="ARBA00022475"/>
    </source>
</evidence>
<dbReference type="GO" id="GO:0005507">
    <property type="term" value="F:copper ion binding"/>
    <property type="evidence" value="ECO:0007669"/>
    <property type="project" value="TreeGrafter"/>
</dbReference>
<feature type="transmembrane region" description="Helical" evidence="23">
    <location>
        <begin position="363"/>
        <end position="393"/>
    </location>
</feature>
<evidence type="ECO:0000256" key="10">
    <source>
        <dbReference type="ARBA" id="ARBA00022737"/>
    </source>
</evidence>
<keyword evidence="9 23" id="KW-0479">Metal-binding</keyword>
<dbReference type="Proteomes" id="UP000190023">
    <property type="component" value="Unassembled WGS sequence"/>
</dbReference>
<dbReference type="InterPro" id="IPR044492">
    <property type="entry name" value="P_typ_ATPase_HD_dom"/>
</dbReference>
<dbReference type="EC" id="7.2.2.8" evidence="3"/>
<dbReference type="InterPro" id="IPR023299">
    <property type="entry name" value="ATPase_P-typ_cyto_dom_N"/>
</dbReference>
<feature type="transmembrane region" description="Helical" evidence="23">
    <location>
        <begin position="153"/>
        <end position="176"/>
    </location>
</feature>
<feature type="transmembrane region" description="Helical" evidence="23">
    <location>
        <begin position="47"/>
        <end position="68"/>
    </location>
</feature>
<evidence type="ECO:0000256" key="3">
    <source>
        <dbReference type="ARBA" id="ARBA00012517"/>
    </source>
</evidence>
<keyword evidence="18" id="KW-0406">Ion transport</keyword>
<dbReference type="EMBL" id="MUYB01000026">
    <property type="protein sequence ID" value="OOS03491.1"/>
    <property type="molecule type" value="Genomic_DNA"/>
</dbReference>
<dbReference type="GO" id="GO:0060003">
    <property type="term" value="P:copper ion export"/>
    <property type="evidence" value="ECO:0007669"/>
    <property type="project" value="UniProtKB-ARBA"/>
</dbReference>
<dbReference type="Pfam" id="PF00122">
    <property type="entry name" value="E1-E2_ATPase"/>
    <property type="match status" value="1"/>
</dbReference>
<dbReference type="InterPro" id="IPR036412">
    <property type="entry name" value="HAD-like_sf"/>
</dbReference>
<evidence type="ECO:0000256" key="4">
    <source>
        <dbReference type="ARBA" id="ARBA00015102"/>
    </source>
</evidence>
<dbReference type="InterPro" id="IPR059000">
    <property type="entry name" value="ATPase_P-type_domA"/>
</dbReference>
<dbReference type="InterPro" id="IPR017969">
    <property type="entry name" value="Heavy-metal-associated_CS"/>
</dbReference>
<feature type="transmembrane region" description="Helical" evidence="23">
    <location>
        <begin position="121"/>
        <end position="141"/>
    </location>
</feature>
<dbReference type="NCBIfam" id="TIGR01525">
    <property type="entry name" value="ATPase-IB_hvy"/>
    <property type="match status" value="1"/>
</dbReference>
<dbReference type="Gene3D" id="3.40.50.1000">
    <property type="entry name" value="HAD superfamily/HAD-like"/>
    <property type="match status" value="1"/>
</dbReference>
<evidence type="ECO:0000256" key="8">
    <source>
        <dbReference type="ARBA" id="ARBA00022692"/>
    </source>
</evidence>
<dbReference type="Gene3D" id="3.40.1110.10">
    <property type="entry name" value="Calcium-transporting ATPase, cytoplasmic domain N"/>
    <property type="match status" value="1"/>
</dbReference>
<proteinExistence type="inferred from homology"/>
<dbReference type="OrthoDB" id="9814270at2"/>